<feature type="domain" description="Helicase C-terminal" evidence="20">
    <location>
        <begin position="434"/>
        <end position="635"/>
    </location>
</feature>
<dbReference type="PROSITE" id="PS01312">
    <property type="entry name" value="SECA"/>
    <property type="match status" value="1"/>
</dbReference>
<dbReference type="HOGENOM" id="CLU_005314_3_0_6"/>
<evidence type="ECO:0000256" key="18">
    <source>
        <dbReference type="RuleBase" id="RU003874"/>
    </source>
</evidence>
<comment type="subcellular location">
    <subcellularLocation>
        <location evidence="17">Cell inner membrane</location>
        <topology evidence="17">Peripheral membrane protein</topology>
        <orientation evidence="17">Cytoplasmic side</orientation>
    </subcellularLocation>
    <subcellularLocation>
        <location evidence="17">Cytoplasm</location>
    </subcellularLocation>
    <subcellularLocation>
        <location evidence="2">Cell membrane</location>
        <topology evidence="2">Peripheral membrane protein</topology>
        <orientation evidence="2">Cytoplasmic side</orientation>
    </subcellularLocation>
    <text evidence="17">Distribution is 50-50.</text>
</comment>
<dbReference type="SUPFAM" id="SSF52540">
    <property type="entry name" value="P-loop containing nucleoside triphosphate hydrolases"/>
    <property type="match status" value="2"/>
</dbReference>
<dbReference type="InterPro" id="IPR011115">
    <property type="entry name" value="SecA_DEAD"/>
</dbReference>
<reference evidence="22 23" key="1">
    <citation type="journal article" date="2010" name="BMC Genomics">
        <title>Genome comparison of the epiphytic bacteria Erwinia billingiae and E. tasmaniensis with the pear pathogen E. pyrifoliae.</title>
        <authorList>
            <person name="Kube M."/>
            <person name="Migdoll A.M."/>
            <person name="Gehring I."/>
            <person name="Heitmann K."/>
            <person name="Mayer Y."/>
            <person name="Kuhl H."/>
            <person name="Knaust F."/>
            <person name="Geider K."/>
            <person name="Reinhardt R."/>
        </authorList>
    </citation>
    <scope>NUCLEOTIDE SEQUENCE [LARGE SCALE GENOMIC DNA]</scope>
    <source>
        <strain evidence="22 23">Eb661</strain>
    </source>
</reference>
<keyword evidence="12 17" id="KW-0653">Protein transport</keyword>
<dbReference type="InterPro" id="IPR044722">
    <property type="entry name" value="SecA_SF2_C"/>
</dbReference>
<evidence type="ECO:0000259" key="19">
    <source>
        <dbReference type="PROSITE" id="PS51192"/>
    </source>
</evidence>
<comment type="subunit">
    <text evidence="17">Monomer and homodimer. Part of the essential Sec protein translocation apparatus which comprises SecA, SecYEG and auxiliary proteins SecDF-YajC and YidC.</text>
</comment>
<keyword evidence="4 17" id="KW-0813">Transport</keyword>
<dbReference type="eggNOG" id="COG0653">
    <property type="taxonomic scope" value="Bacteria"/>
</dbReference>
<keyword evidence="10" id="KW-0862">Zinc</keyword>
<evidence type="ECO:0000256" key="12">
    <source>
        <dbReference type="ARBA" id="ARBA00022927"/>
    </source>
</evidence>
<dbReference type="PANTHER" id="PTHR30612:SF0">
    <property type="entry name" value="CHLOROPLAST PROTEIN-TRANSPORTING ATPASE"/>
    <property type="match status" value="1"/>
</dbReference>
<evidence type="ECO:0000256" key="8">
    <source>
        <dbReference type="ARBA" id="ARBA00022723"/>
    </source>
</evidence>
<dbReference type="InterPro" id="IPR027417">
    <property type="entry name" value="P-loop_NTPase"/>
</dbReference>
<evidence type="ECO:0000256" key="16">
    <source>
        <dbReference type="ARBA" id="ARBA00034006"/>
    </source>
</evidence>
<dbReference type="SMART" id="SM00957">
    <property type="entry name" value="SecA_DEAD"/>
    <property type="match status" value="1"/>
</dbReference>
<dbReference type="PROSITE" id="PS51192">
    <property type="entry name" value="HELICASE_ATP_BIND_1"/>
    <property type="match status" value="1"/>
</dbReference>
<dbReference type="GO" id="GO:0043952">
    <property type="term" value="P:protein transport by the Sec complex"/>
    <property type="evidence" value="ECO:0007669"/>
    <property type="project" value="UniProtKB-ARBA"/>
</dbReference>
<dbReference type="Pfam" id="PF07516">
    <property type="entry name" value="SecA_SW"/>
    <property type="match status" value="1"/>
</dbReference>
<dbReference type="EMBL" id="FP236843">
    <property type="protein sequence ID" value="CAX58260.1"/>
    <property type="molecule type" value="Genomic_DNA"/>
</dbReference>
<dbReference type="FunFam" id="3.40.50.300:FF:000113">
    <property type="entry name" value="Preprotein translocase subunit SecA"/>
    <property type="match status" value="1"/>
</dbReference>
<evidence type="ECO:0000256" key="10">
    <source>
        <dbReference type="ARBA" id="ARBA00022833"/>
    </source>
</evidence>
<keyword evidence="6 17" id="KW-0963">Cytoplasm</keyword>
<dbReference type="InterPro" id="IPR011130">
    <property type="entry name" value="SecA_preprotein_X-link_dom"/>
</dbReference>
<dbReference type="InterPro" id="IPR001650">
    <property type="entry name" value="Helicase_C-like"/>
</dbReference>
<evidence type="ECO:0000256" key="11">
    <source>
        <dbReference type="ARBA" id="ARBA00022840"/>
    </source>
</evidence>
<dbReference type="KEGG" id="ebi:EbC_07290"/>
<dbReference type="CDD" id="cd18803">
    <property type="entry name" value="SF2_C_secA"/>
    <property type="match status" value="1"/>
</dbReference>
<dbReference type="Proteomes" id="UP000008793">
    <property type="component" value="Chromosome"/>
</dbReference>
<dbReference type="InterPro" id="IPR004027">
    <property type="entry name" value="SEC_C_motif"/>
</dbReference>
<comment type="cofactor">
    <cofactor evidence="1">
        <name>Zn(2+)</name>
        <dbReference type="ChEBI" id="CHEBI:29105"/>
    </cofactor>
</comment>
<dbReference type="InterPro" id="IPR036266">
    <property type="entry name" value="SecA_Wing/Scaffold_sf"/>
</dbReference>
<evidence type="ECO:0000256" key="9">
    <source>
        <dbReference type="ARBA" id="ARBA00022741"/>
    </source>
</evidence>
<dbReference type="HAMAP" id="MF_01382">
    <property type="entry name" value="SecA"/>
    <property type="match status" value="1"/>
</dbReference>
<dbReference type="GO" id="GO:0005829">
    <property type="term" value="C:cytosol"/>
    <property type="evidence" value="ECO:0007669"/>
    <property type="project" value="TreeGrafter"/>
</dbReference>
<dbReference type="Gene3D" id="3.90.1440.10">
    <property type="entry name" value="SecA, preprotein cross-linking domain"/>
    <property type="match status" value="1"/>
</dbReference>
<evidence type="ECO:0000259" key="20">
    <source>
        <dbReference type="PROSITE" id="PS51194"/>
    </source>
</evidence>
<evidence type="ECO:0000256" key="14">
    <source>
        <dbReference type="ARBA" id="ARBA00023010"/>
    </source>
</evidence>
<comment type="induction">
    <text evidence="17">Repressed under conditions of excess protein secretion capacity and derepressed when protein secretion becomes limiting. This is regulated by SecM.</text>
</comment>
<dbReference type="GeneID" id="90510742"/>
<evidence type="ECO:0000313" key="22">
    <source>
        <dbReference type="EMBL" id="CAX58260.1"/>
    </source>
</evidence>
<name>D8MN53_ERWBE</name>
<dbReference type="SUPFAM" id="SSF81886">
    <property type="entry name" value="Helical scaffold and wing domains of SecA"/>
    <property type="match status" value="1"/>
</dbReference>
<dbReference type="SUPFAM" id="SSF81767">
    <property type="entry name" value="Pre-protein crosslinking domain of SecA"/>
    <property type="match status" value="1"/>
</dbReference>
<dbReference type="Pfam" id="PF01043">
    <property type="entry name" value="SecA_PP_bind"/>
    <property type="match status" value="1"/>
</dbReference>
<keyword evidence="15 17" id="KW-0472">Membrane</keyword>
<proteinExistence type="evidence at transcript level"/>
<keyword evidence="8" id="KW-0479">Metal-binding</keyword>
<dbReference type="EC" id="7.4.2.8" evidence="17"/>
<dbReference type="GO" id="GO:0008564">
    <property type="term" value="F:protein-exporting ATPase activity"/>
    <property type="evidence" value="ECO:0007669"/>
    <property type="project" value="UniProtKB-EC"/>
</dbReference>
<dbReference type="Gene3D" id="3.40.50.300">
    <property type="entry name" value="P-loop containing nucleotide triphosphate hydrolases"/>
    <property type="match status" value="2"/>
</dbReference>
<dbReference type="InterPro" id="IPR011116">
    <property type="entry name" value="SecA_Wing/Scaffold"/>
</dbReference>
<dbReference type="GO" id="GO:0017038">
    <property type="term" value="P:protein import"/>
    <property type="evidence" value="ECO:0007669"/>
    <property type="project" value="InterPro"/>
</dbReference>
<dbReference type="AlphaFoldDB" id="D8MN53"/>
<dbReference type="PROSITE" id="PS51194">
    <property type="entry name" value="HELICASE_CTER"/>
    <property type="match status" value="1"/>
</dbReference>
<dbReference type="PROSITE" id="PS51196">
    <property type="entry name" value="SECA_MOTOR_DEAD"/>
    <property type="match status" value="1"/>
</dbReference>
<keyword evidence="13 17" id="KW-1278">Translocase</keyword>
<accession>D8MN53</accession>
<comment type="similarity">
    <text evidence="3 17 18">Belongs to the SecA family.</text>
</comment>
<evidence type="ECO:0000313" key="23">
    <source>
        <dbReference type="Proteomes" id="UP000008793"/>
    </source>
</evidence>
<keyword evidence="14 17" id="KW-0811">Translocation</keyword>
<protein>
    <recommendedName>
        <fullName evidence="17 18">Protein translocase subunit SecA</fullName>
        <ecNumber evidence="17">7.4.2.8</ecNumber>
    </recommendedName>
</protein>
<evidence type="ECO:0000256" key="3">
    <source>
        <dbReference type="ARBA" id="ARBA00007650"/>
    </source>
</evidence>
<dbReference type="SMART" id="SM00958">
    <property type="entry name" value="SecA_PP_bind"/>
    <property type="match status" value="1"/>
</dbReference>
<dbReference type="FunFam" id="3.90.1440.10:FF:000001">
    <property type="entry name" value="Preprotein translocase subunit SecA"/>
    <property type="match status" value="1"/>
</dbReference>
<evidence type="ECO:0000256" key="13">
    <source>
        <dbReference type="ARBA" id="ARBA00022967"/>
    </source>
</evidence>
<evidence type="ECO:0000256" key="4">
    <source>
        <dbReference type="ARBA" id="ARBA00022448"/>
    </source>
</evidence>
<keyword evidence="11 17" id="KW-0067">ATP-binding</keyword>
<dbReference type="RefSeq" id="WP_013200765.1">
    <property type="nucleotide sequence ID" value="NC_014306.1"/>
</dbReference>
<dbReference type="InterPro" id="IPR000185">
    <property type="entry name" value="SecA"/>
</dbReference>
<keyword evidence="7 17" id="KW-0997">Cell inner membrane</keyword>
<feature type="binding site" evidence="17">
    <location>
        <position position="87"/>
    </location>
    <ligand>
        <name>ATP</name>
        <dbReference type="ChEBI" id="CHEBI:30616"/>
    </ligand>
</feature>
<evidence type="ECO:0000256" key="2">
    <source>
        <dbReference type="ARBA" id="ARBA00004413"/>
    </source>
</evidence>
<evidence type="ECO:0000256" key="15">
    <source>
        <dbReference type="ARBA" id="ARBA00023136"/>
    </source>
</evidence>
<dbReference type="Pfam" id="PF02810">
    <property type="entry name" value="SEC-C"/>
    <property type="match status" value="1"/>
</dbReference>
<feature type="domain" description="SecA family profile" evidence="21">
    <location>
        <begin position="3"/>
        <end position="619"/>
    </location>
</feature>
<evidence type="ECO:0000256" key="1">
    <source>
        <dbReference type="ARBA" id="ARBA00001947"/>
    </source>
</evidence>
<gene>
    <name evidence="17 22" type="primary">secA</name>
    <name evidence="22" type="ordered locus">EbC_07290</name>
</gene>
<dbReference type="NCBIfam" id="TIGR00963">
    <property type="entry name" value="secA"/>
    <property type="match status" value="1"/>
</dbReference>
<dbReference type="GO" id="GO:0046872">
    <property type="term" value="F:metal ion binding"/>
    <property type="evidence" value="ECO:0007669"/>
    <property type="project" value="UniProtKB-KW"/>
</dbReference>
<evidence type="ECO:0000256" key="6">
    <source>
        <dbReference type="ARBA" id="ARBA00022490"/>
    </source>
</evidence>
<feature type="domain" description="Helicase ATP-binding" evidence="19">
    <location>
        <begin position="89"/>
        <end position="247"/>
    </location>
</feature>
<dbReference type="Pfam" id="PF21090">
    <property type="entry name" value="P-loop_SecA"/>
    <property type="match status" value="1"/>
</dbReference>
<dbReference type="NCBIfam" id="NF009538">
    <property type="entry name" value="PRK12904.1"/>
    <property type="match status" value="1"/>
</dbReference>
<dbReference type="Gene3D" id="1.10.3060.10">
    <property type="entry name" value="Helical scaffold and wing domains of SecA"/>
    <property type="match status" value="1"/>
</dbReference>
<evidence type="ECO:0000256" key="17">
    <source>
        <dbReference type="HAMAP-Rule" id="MF_01382"/>
    </source>
</evidence>
<evidence type="ECO:0000259" key="21">
    <source>
        <dbReference type="PROSITE" id="PS51196"/>
    </source>
</evidence>
<keyword evidence="23" id="KW-1185">Reference proteome</keyword>
<dbReference type="GO" id="GO:0005886">
    <property type="term" value="C:plasma membrane"/>
    <property type="evidence" value="ECO:0007669"/>
    <property type="project" value="UniProtKB-SubCell"/>
</dbReference>
<keyword evidence="9 17" id="KW-0547">Nucleotide-binding</keyword>
<dbReference type="InterPro" id="IPR020937">
    <property type="entry name" value="SecA_CS"/>
</dbReference>
<keyword evidence="5 17" id="KW-1003">Cell membrane</keyword>
<comment type="function">
    <text evidence="17">Part of the Sec protein translocase complex. Interacts with the SecYEG preprotein conducting channel. Has a central role in coupling the hydrolysis of ATP to the transfer of proteins into and across the cell membrane, serving both as a receptor for the preprotein-SecB complex and as an ATP-driven molecular motor driving the stepwise translocation of polypeptide chains across the membrane.</text>
</comment>
<dbReference type="CDD" id="cd17928">
    <property type="entry name" value="DEXDc_SecA"/>
    <property type="match status" value="1"/>
</dbReference>
<feature type="binding site" evidence="17">
    <location>
        <position position="512"/>
    </location>
    <ligand>
        <name>ATP</name>
        <dbReference type="ChEBI" id="CHEBI:30616"/>
    </ligand>
</feature>
<dbReference type="PRINTS" id="PR00906">
    <property type="entry name" value="SECA"/>
</dbReference>
<dbReference type="PANTHER" id="PTHR30612">
    <property type="entry name" value="SECA INNER MEMBRANE COMPONENT OF SEC PROTEIN SECRETION SYSTEM"/>
    <property type="match status" value="1"/>
</dbReference>
<dbReference type="Pfam" id="PF07517">
    <property type="entry name" value="SecA_DEAD"/>
    <property type="match status" value="1"/>
</dbReference>
<dbReference type="InterPro" id="IPR014018">
    <property type="entry name" value="SecA_motor_DEAD"/>
</dbReference>
<dbReference type="STRING" id="634500.EbC_07290"/>
<comment type="catalytic activity">
    <reaction evidence="16 17">
        <text>ATP + H2O + cellular proteinSide 1 = ADP + phosphate + cellular proteinSide 2.</text>
        <dbReference type="EC" id="7.4.2.8"/>
    </reaction>
</comment>
<evidence type="ECO:0000256" key="5">
    <source>
        <dbReference type="ARBA" id="ARBA00022475"/>
    </source>
</evidence>
<dbReference type="GO" id="GO:0006605">
    <property type="term" value="P:protein targeting"/>
    <property type="evidence" value="ECO:0007669"/>
    <property type="project" value="UniProtKB-UniRule"/>
</dbReference>
<dbReference type="InterPro" id="IPR014001">
    <property type="entry name" value="Helicase_ATP-bd"/>
</dbReference>
<evidence type="ECO:0000256" key="7">
    <source>
        <dbReference type="ARBA" id="ARBA00022519"/>
    </source>
</evidence>
<dbReference type="GO" id="GO:0065002">
    <property type="term" value="P:intracellular protein transmembrane transport"/>
    <property type="evidence" value="ECO:0007669"/>
    <property type="project" value="UniProtKB-UniRule"/>
</dbReference>
<dbReference type="GO" id="GO:0031522">
    <property type="term" value="C:cell envelope Sec protein transport complex"/>
    <property type="evidence" value="ECO:0007669"/>
    <property type="project" value="TreeGrafter"/>
</dbReference>
<dbReference type="FunFam" id="3.40.50.300:FF:000081">
    <property type="entry name" value="Preprotein translocase subunit SecA"/>
    <property type="match status" value="1"/>
</dbReference>
<sequence length="901" mass="102067">MLIKLLTKVFGSSNDRTLRRMRKVVDQITKMEPDFEKLSDDELKAKTVEFRARLAKGEVLENLIPEAFATVREASKRVFGMRHFDVQLLGGMVLNDRCIAEMRTGEGKTLTATLPAYLNALSGEGVHVVTVNDYLASRDAENNRALFEFLGLSIGINLPGMPAPAKREAYAADITYGTNNEYGFDYLRDNMAFSPEDRVQRKLNYALVDEVDSILIDEARTPLIISGPAEDSSELYIKVNKIIPSLIRQEKEDSDSFQGEGHFSVDEKARQVHLTERGLVAIEELMVSEGIMEEGESLYSPGNIMMMHHVTAALRSHVLFTRDVDYIVKDGEVIIVDEHTGRTMQGRRWSDGLHQAIEAKEGVEIQNENQTLASITFQNYFRLYNKLAGMTGTADTEAFEFSSIYKLETIVVPTNRPMVRKDLADLVYMTEKEKIDAIIEDIRERTANGQPVLVGTISIEKSEVVSEQLSLAKIEHAVLNAKFHAREADIVAQAGQPGAVTIATNMAGRGTDIVLGGSWQAEIAELENPTAEQIDAIKSAWKIRHDAVLASGGLHIIGTERHESRRIDNQLRGRSGRQGDNGSSRFYLSMEDALMRIFASDRVSNMMRKLGMKPGEAIEHPWVTKAIANAQRKVESRNFDIRKQLLEYDDVANDQRRAIYSQRNELLDVSDVSETISSIREDVFKTTLDTFIPPQSLEEMWDVKGLQERLKNDFDLDMPVAEWLDKEPELHEETLRERIMQHAKEQYLRKEEVVGVEMMRNFEKGVMLQTLDSLWKEHLAAMDYLRQGIHLRGYAQKDPKQEYKRESFAMFAAMLESLKYEVISTLCKVQVRMPEEVEAMEEQRREEAERLASQQQLSHVDVETEAAIEMADQTGERKVGRNDLCPCGSGKKYKQCHGRLA</sequence>
<dbReference type="GO" id="GO:0005524">
    <property type="term" value="F:ATP binding"/>
    <property type="evidence" value="ECO:0007669"/>
    <property type="project" value="UniProtKB-UniRule"/>
</dbReference>
<feature type="binding site" evidence="17">
    <location>
        <begin position="105"/>
        <end position="109"/>
    </location>
    <ligand>
        <name>ATP</name>
        <dbReference type="ChEBI" id="CHEBI:30616"/>
    </ligand>
</feature>
<organism evidence="22 23">
    <name type="scientific">Erwinia billingiae (strain Eb661)</name>
    <dbReference type="NCBI Taxonomy" id="634500"/>
    <lineage>
        <taxon>Bacteria</taxon>
        <taxon>Pseudomonadati</taxon>
        <taxon>Pseudomonadota</taxon>
        <taxon>Gammaproteobacteria</taxon>
        <taxon>Enterobacterales</taxon>
        <taxon>Erwiniaceae</taxon>
        <taxon>Erwinia</taxon>
    </lineage>
</organism>
<dbReference type="InterPro" id="IPR036670">
    <property type="entry name" value="SecA_X-link_sf"/>
</dbReference>
<dbReference type="FunFam" id="1.10.3060.10:FF:000001">
    <property type="entry name" value="Preprotein translocase subunit SecA"/>
    <property type="match status" value="1"/>
</dbReference>